<organism evidence="2 3">
    <name type="scientific">Zizania palustris</name>
    <name type="common">Northern wild rice</name>
    <dbReference type="NCBI Taxonomy" id="103762"/>
    <lineage>
        <taxon>Eukaryota</taxon>
        <taxon>Viridiplantae</taxon>
        <taxon>Streptophyta</taxon>
        <taxon>Embryophyta</taxon>
        <taxon>Tracheophyta</taxon>
        <taxon>Spermatophyta</taxon>
        <taxon>Magnoliopsida</taxon>
        <taxon>Liliopsida</taxon>
        <taxon>Poales</taxon>
        <taxon>Poaceae</taxon>
        <taxon>BOP clade</taxon>
        <taxon>Oryzoideae</taxon>
        <taxon>Oryzeae</taxon>
        <taxon>Zizaniinae</taxon>
        <taxon>Zizania</taxon>
    </lineage>
</organism>
<feature type="compositionally biased region" description="Basic and acidic residues" evidence="1">
    <location>
        <begin position="1"/>
        <end position="10"/>
    </location>
</feature>
<evidence type="ECO:0000313" key="3">
    <source>
        <dbReference type="Proteomes" id="UP000729402"/>
    </source>
</evidence>
<feature type="region of interest" description="Disordered" evidence="1">
    <location>
        <begin position="1"/>
        <end position="39"/>
    </location>
</feature>
<accession>A0A8J5R128</accession>
<gene>
    <name evidence="2" type="ORF">GUJ93_ZPchr0009g232</name>
</gene>
<keyword evidence="3" id="KW-1185">Reference proteome</keyword>
<reference evidence="2" key="2">
    <citation type="submission" date="2021-02" db="EMBL/GenBank/DDBJ databases">
        <authorList>
            <person name="Kimball J.A."/>
            <person name="Haas M.W."/>
            <person name="Macchietto M."/>
            <person name="Kono T."/>
            <person name="Duquette J."/>
            <person name="Shao M."/>
        </authorList>
    </citation>
    <scope>NUCLEOTIDE SEQUENCE</scope>
    <source>
        <tissue evidence="2">Fresh leaf tissue</tissue>
    </source>
</reference>
<sequence>MRNRKADKGPAEALKPPSKKTAHRTNSPVDLCGPPQRRGLLPHRLMKRRIRVRPLLRWLQLTKPQPKRL</sequence>
<dbReference type="AlphaFoldDB" id="A0A8J5R128"/>
<dbReference type="EMBL" id="JAAALK010000289">
    <property type="protein sequence ID" value="KAG8048425.1"/>
    <property type="molecule type" value="Genomic_DNA"/>
</dbReference>
<protein>
    <submittedName>
        <fullName evidence="2">Uncharacterized protein</fullName>
    </submittedName>
</protein>
<proteinExistence type="predicted"/>
<evidence type="ECO:0000313" key="2">
    <source>
        <dbReference type="EMBL" id="KAG8048425.1"/>
    </source>
</evidence>
<name>A0A8J5R128_ZIZPA</name>
<reference evidence="2" key="1">
    <citation type="journal article" date="2021" name="bioRxiv">
        <title>Whole Genome Assembly and Annotation of Northern Wild Rice, Zizania palustris L., Supports a Whole Genome Duplication in the Zizania Genus.</title>
        <authorList>
            <person name="Haas M."/>
            <person name="Kono T."/>
            <person name="Macchietto M."/>
            <person name="Millas R."/>
            <person name="McGilp L."/>
            <person name="Shao M."/>
            <person name="Duquette J."/>
            <person name="Hirsch C.N."/>
            <person name="Kimball J."/>
        </authorList>
    </citation>
    <scope>NUCLEOTIDE SEQUENCE</scope>
    <source>
        <tissue evidence="2">Fresh leaf tissue</tissue>
    </source>
</reference>
<comment type="caution">
    <text evidence="2">The sequence shown here is derived from an EMBL/GenBank/DDBJ whole genome shotgun (WGS) entry which is preliminary data.</text>
</comment>
<evidence type="ECO:0000256" key="1">
    <source>
        <dbReference type="SAM" id="MobiDB-lite"/>
    </source>
</evidence>
<dbReference type="Proteomes" id="UP000729402">
    <property type="component" value="Unassembled WGS sequence"/>
</dbReference>